<gene>
    <name evidence="13 16" type="primary">chlN</name>
</gene>
<dbReference type="PANTHER" id="PTHR39429:SF3">
    <property type="entry name" value="LIGHT-INDEPENDENT PROTOCHLOROPHYLLIDE REDUCTASE SUBUNIT N"/>
    <property type="match status" value="1"/>
</dbReference>
<keyword evidence="5 16" id="KW-0934">Plastid</keyword>
<keyword evidence="6 13" id="KW-0479">Metal-binding</keyword>
<evidence type="ECO:0000256" key="6">
    <source>
        <dbReference type="ARBA" id="ARBA00022723"/>
    </source>
</evidence>
<dbReference type="Gene3D" id="3.40.50.1980">
    <property type="entry name" value="Nitrogenase molybdenum iron protein domain"/>
    <property type="match status" value="2"/>
</dbReference>
<dbReference type="GO" id="GO:0005524">
    <property type="term" value="F:ATP binding"/>
    <property type="evidence" value="ECO:0007669"/>
    <property type="project" value="UniProtKB-UniRule"/>
</dbReference>
<keyword evidence="10 13" id="KW-0408">Iron</keyword>
<dbReference type="InterPro" id="IPR005970">
    <property type="entry name" value="Protochl_reductN"/>
</dbReference>
<dbReference type="GO" id="GO:0016730">
    <property type="term" value="F:oxidoreductase activity, acting on iron-sulfur proteins as donors"/>
    <property type="evidence" value="ECO:0007669"/>
    <property type="project" value="InterPro"/>
</dbReference>
<accession>A0AA49LML3</accession>
<dbReference type="GO" id="GO:0036068">
    <property type="term" value="P:light-independent chlorophyll biosynthetic process"/>
    <property type="evidence" value="ECO:0007669"/>
    <property type="project" value="UniProtKB-UniRule"/>
</dbReference>
<dbReference type="NCBIfam" id="TIGR01279">
    <property type="entry name" value="DPOR_bchN"/>
    <property type="match status" value="1"/>
</dbReference>
<dbReference type="EC" id="1.3.7.7" evidence="13"/>
<keyword evidence="11 13" id="KW-0411">Iron-sulfur</keyword>
<comment type="subcellular location">
    <subcellularLocation>
        <location evidence="1 13">Plastid</location>
        <location evidence="1 13">Chloroplast</location>
    </subcellularLocation>
</comment>
<sequence>MTTNNLTLPKADQVFECETGNYHTFCPISCVSWLYQKIEDSFFLVIGTKTCGYFLQNALGVMIFAEPRYAMAELEESDISAQLNDYKELKRLCIQIKQDRNPSVIVWIGTCTTEIIKMDLEGMAPRLEAEIGIPIVVARANGLDYAFTQGEDTVLAAMAQRCGTTSKDGISPQQVSEGLNKEPLFSSSLSPLNENKSNNGKKTTAPTLLPLRSPLVTEQEKVIKTKLHSHPPLVLFGSLPTTVATQLTLELERQGITVSGWLPSTRYGDLPTLGEDVYVCGVNPFLSRTATTLMRRRKCKLIGAPFPIGPDGTRAWIEKICSVFGIIPKNLEEREAKIWESLEDSLKLVRGKSVFFMGDNLLEISLARFLVSCGMTVYEIGIPYMDKRFQAAELALLEKTCILKNVPIPLIVEKPDNYYQVQRIRELMPDLAITGMAHANPLEARGITTKWSVEFTFAQIHGFTNAREILELVTRPLRRNQSLDALGWTSLIMQN</sequence>
<keyword evidence="7 13" id="KW-0547">Nucleotide-binding</keyword>
<dbReference type="InterPro" id="IPR050293">
    <property type="entry name" value="LIPOR_BchN/ChlN"/>
</dbReference>
<evidence type="ECO:0000256" key="3">
    <source>
        <dbReference type="ARBA" id="ARBA00022528"/>
    </source>
</evidence>
<feature type="binding site" evidence="13">
    <location>
        <position position="111"/>
    </location>
    <ligand>
        <name>[4Fe-4S] cluster</name>
        <dbReference type="ChEBI" id="CHEBI:49883"/>
        <note>ligand shared with heterodimeric partner</note>
    </ligand>
</feature>
<evidence type="ECO:0000313" key="16">
    <source>
        <dbReference type="EMBL" id="WLG71275.1"/>
    </source>
</evidence>
<evidence type="ECO:0000256" key="5">
    <source>
        <dbReference type="ARBA" id="ARBA00022640"/>
    </source>
</evidence>
<protein>
    <recommendedName>
        <fullName evidence="13">Light-independent protochlorophyllide reductase subunit N</fullName>
        <shortName evidence="13">DPOR subunit N</shortName>
        <shortName evidence="13">LI-POR subunit N</shortName>
        <ecNumber evidence="13">1.3.7.7</ecNumber>
    </recommendedName>
</protein>
<keyword evidence="4 13" id="KW-0602">Photosynthesis</keyword>
<organism evidence="16">
    <name type="scientific">Johansenicoccus eremophilus</name>
    <dbReference type="NCBI Taxonomy" id="3068301"/>
    <lineage>
        <taxon>Eukaryota</taxon>
        <taxon>Viridiplantae</taxon>
        <taxon>Chlorophyta</taxon>
        <taxon>core chlorophytes</taxon>
        <taxon>Chlorophyceae</taxon>
        <taxon>CS clade</taxon>
        <taxon>Sphaeropleales</taxon>
        <taxon>Sphaeropleales incertae sedis</taxon>
        <taxon>Johansenicoccus</taxon>
    </lineage>
</organism>
<evidence type="ECO:0000256" key="7">
    <source>
        <dbReference type="ARBA" id="ARBA00022741"/>
    </source>
</evidence>
<comment type="catalytic activity">
    <reaction evidence="13">
        <text>chlorophyllide a + oxidized 2[4Fe-4S]-[ferredoxin] + 2 ADP + 2 phosphate = protochlorophyllide a + reduced 2[4Fe-4S]-[ferredoxin] + 2 ATP + 2 H2O</text>
        <dbReference type="Rhea" id="RHEA:28202"/>
        <dbReference type="Rhea" id="RHEA-COMP:10002"/>
        <dbReference type="Rhea" id="RHEA-COMP:10004"/>
        <dbReference type="ChEBI" id="CHEBI:15377"/>
        <dbReference type="ChEBI" id="CHEBI:30616"/>
        <dbReference type="ChEBI" id="CHEBI:33722"/>
        <dbReference type="ChEBI" id="CHEBI:33723"/>
        <dbReference type="ChEBI" id="CHEBI:43474"/>
        <dbReference type="ChEBI" id="CHEBI:83348"/>
        <dbReference type="ChEBI" id="CHEBI:83350"/>
        <dbReference type="ChEBI" id="CHEBI:456216"/>
        <dbReference type="EC" id="1.3.7.7"/>
    </reaction>
</comment>
<comment type="pathway">
    <text evidence="13">Porphyrin-containing compound metabolism; chlorophyll biosynthesis (light-independent).</text>
</comment>
<dbReference type="NCBIfam" id="NF002768">
    <property type="entry name" value="PRK02842.1"/>
    <property type="match status" value="1"/>
</dbReference>
<dbReference type="GO" id="GO:0046872">
    <property type="term" value="F:metal ion binding"/>
    <property type="evidence" value="ECO:0007669"/>
    <property type="project" value="UniProtKB-KW"/>
</dbReference>
<dbReference type="EMBL" id="OQ849777">
    <property type="protein sequence ID" value="WLG71275.1"/>
    <property type="molecule type" value="Genomic_DNA"/>
</dbReference>
<keyword evidence="2 13" id="KW-0004">4Fe-4S</keyword>
<evidence type="ECO:0000256" key="13">
    <source>
        <dbReference type="HAMAP-Rule" id="MF_00352"/>
    </source>
</evidence>
<evidence type="ECO:0000256" key="1">
    <source>
        <dbReference type="ARBA" id="ARBA00004229"/>
    </source>
</evidence>
<feature type="compositionally biased region" description="Polar residues" evidence="14">
    <location>
        <begin position="185"/>
        <end position="206"/>
    </location>
</feature>
<dbReference type="GO" id="GO:0016636">
    <property type="term" value="F:oxidoreductase activity, acting on the CH-CH group of donors, iron-sulfur protein as acceptor"/>
    <property type="evidence" value="ECO:0007669"/>
    <property type="project" value="UniProtKB-UniRule"/>
</dbReference>
<feature type="region of interest" description="Disordered" evidence="14">
    <location>
        <begin position="185"/>
        <end position="207"/>
    </location>
</feature>
<keyword evidence="3 16" id="KW-0150">Chloroplast</keyword>
<dbReference type="PIRSF" id="PIRSF000162">
    <property type="entry name" value="P_chlorophyll_rd"/>
    <property type="match status" value="1"/>
</dbReference>
<feature type="domain" description="Nitrogenase/oxidoreductase component 1" evidence="15">
    <location>
        <begin position="26"/>
        <end position="475"/>
    </location>
</feature>
<dbReference type="AlphaFoldDB" id="A0AA49LML3"/>
<dbReference type="GO" id="GO:0019685">
    <property type="term" value="P:photosynthesis, dark reaction"/>
    <property type="evidence" value="ECO:0007669"/>
    <property type="project" value="InterPro"/>
</dbReference>
<evidence type="ECO:0000256" key="9">
    <source>
        <dbReference type="ARBA" id="ARBA00023002"/>
    </source>
</evidence>
<evidence type="ECO:0000256" key="12">
    <source>
        <dbReference type="ARBA" id="ARBA00023171"/>
    </source>
</evidence>
<evidence type="ECO:0000256" key="2">
    <source>
        <dbReference type="ARBA" id="ARBA00022485"/>
    </source>
</evidence>
<proteinExistence type="inferred from homology"/>
<keyword evidence="8 13" id="KW-0067">ATP-binding</keyword>
<feature type="binding site" evidence="13">
    <location>
        <position position="26"/>
    </location>
    <ligand>
        <name>[4Fe-4S] cluster</name>
        <dbReference type="ChEBI" id="CHEBI:49883"/>
        <note>ligand shared with heterodimeric partner</note>
    </ligand>
</feature>
<comment type="cofactor">
    <cofactor evidence="13">
        <name>[4Fe-4S] cluster</name>
        <dbReference type="ChEBI" id="CHEBI:49883"/>
    </cofactor>
    <text evidence="13">Binds 1 [4Fe-4S] cluster per heterodimer. The cluster is bound at the heterodimer interface by residues from both subunits.</text>
</comment>
<reference evidence="16" key="1">
    <citation type="journal article" date="2023" name="Plant Ecol Evol">
        <title>Johansenicoccus eremophilus, gen. et sp. nov., a novel evolutionary lineage in Chlorophyceae with unusual genomic features.</title>
        <authorList>
            <person name="Fucikova K."/>
            <person name="Taylor M."/>
            <person name="Lewis L.A."/>
            <person name="Niece B.K."/>
            <person name="Isaac A.S."/>
            <person name="Pietrasiak N."/>
        </authorList>
    </citation>
    <scope>NUCLEOTIDE SEQUENCE</scope>
    <source>
        <strain evidence="16">WJT24VFNP31</strain>
    </source>
</reference>
<dbReference type="SUPFAM" id="SSF53807">
    <property type="entry name" value="Helical backbone' metal receptor"/>
    <property type="match status" value="1"/>
</dbReference>
<name>A0AA49LML3_9CHLO</name>
<keyword evidence="9 13" id="KW-0560">Oxidoreductase</keyword>
<dbReference type="GO" id="GO:0051539">
    <property type="term" value="F:4 iron, 4 sulfur cluster binding"/>
    <property type="evidence" value="ECO:0007669"/>
    <property type="project" value="UniProtKB-UniRule"/>
</dbReference>
<dbReference type="CDD" id="cd01979">
    <property type="entry name" value="Pchlide_reductase_N"/>
    <property type="match status" value="1"/>
</dbReference>
<evidence type="ECO:0000256" key="11">
    <source>
        <dbReference type="ARBA" id="ARBA00023014"/>
    </source>
</evidence>
<comment type="subunit">
    <text evidence="13">Protochlorophyllide reductase is composed of three subunits; ChlL, ChlN and ChlB. Forms a heterotetramer of two ChlB and two ChlN subunits.</text>
</comment>
<evidence type="ECO:0000256" key="4">
    <source>
        <dbReference type="ARBA" id="ARBA00022531"/>
    </source>
</evidence>
<evidence type="ECO:0000256" key="10">
    <source>
        <dbReference type="ARBA" id="ARBA00023004"/>
    </source>
</evidence>
<evidence type="ECO:0000256" key="8">
    <source>
        <dbReference type="ARBA" id="ARBA00022840"/>
    </source>
</evidence>
<comment type="similarity">
    <text evidence="13">Belongs to the BchN/ChlN family.</text>
</comment>
<dbReference type="HAMAP" id="MF_00352">
    <property type="entry name" value="ChlN_BchN"/>
    <property type="match status" value="1"/>
</dbReference>
<feature type="binding site" evidence="13">
    <location>
        <position position="51"/>
    </location>
    <ligand>
        <name>[4Fe-4S] cluster</name>
        <dbReference type="ChEBI" id="CHEBI:49883"/>
        <note>ligand shared with heterodimeric partner</note>
    </ligand>
</feature>
<comment type="function">
    <text evidence="13">Component of the dark-operative protochlorophyllide reductase (DPOR) that uses Mg-ATP and reduced ferredoxin to reduce ring D of protochlorophyllide (Pchlide) to form chlorophyllide a (Chlide). This reaction is light-independent. The NB-protein (ChlN-ChlB) is the catalytic component of the complex.</text>
</comment>
<evidence type="ECO:0000256" key="14">
    <source>
        <dbReference type="SAM" id="MobiDB-lite"/>
    </source>
</evidence>
<dbReference type="GO" id="GO:0009507">
    <property type="term" value="C:chloroplast"/>
    <property type="evidence" value="ECO:0007669"/>
    <property type="project" value="UniProtKB-SubCell"/>
</dbReference>
<dbReference type="PANTHER" id="PTHR39429">
    <property type="entry name" value="LIGHT-INDEPENDENT PROTOCHLOROPHYLLIDE REDUCTASE SUBUNIT N"/>
    <property type="match status" value="1"/>
</dbReference>
<geneLocation type="chloroplast" evidence="16"/>
<dbReference type="InterPro" id="IPR000510">
    <property type="entry name" value="Nase/OxRdtase_comp1"/>
</dbReference>
<keyword evidence="12 13" id="KW-0149">Chlorophyll biosynthesis</keyword>
<evidence type="ECO:0000259" key="15">
    <source>
        <dbReference type="Pfam" id="PF00148"/>
    </source>
</evidence>
<dbReference type="Pfam" id="PF00148">
    <property type="entry name" value="Oxidored_nitro"/>
    <property type="match status" value="1"/>
</dbReference>